<dbReference type="CDD" id="cd12148">
    <property type="entry name" value="fungal_TF_MHR"/>
    <property type="match status" value="1"/>
</dbReference>
<organism evidence="5 6">
    <name type="scientific">Cladonia borealis</name>
    <dbReference type="NCBI Taxonomy" id="184061"/>
    <lineage>
        <taxon>Eukaryota</taxon>
        <taxon>Fungi</taxon>
        <taxon>Dikarya</taxon>
        <taxon>Ascomycota</taxon>
        <taxon>Pezizomycotina</taxon>
        <taxon>Lecanoromycetes</taxon>
        <taxon>OSLEUM clade</taxon>
        <taxon>Lecanoromycetidae</taxon>
        <taxon>Lecanorales</taxon>
        <taxon>Lecanorineae</taxon>
        <taxon>Cladoniaceae</taxon>
        <taxon>Cladonia</taxon>
    </lineage>
</organism>
<dbReference type="InterPro" id="IPR001138">
    <property type="entry name" value="Zn2Cys6_DnaBD"/>
</dbReference>
<dbReference type="GO" id="GO:0006351">
    <property type="term" value="P:DNA-templated transcription"/>
    <property type="evidence" value="ECO:0007669"/>
    <property type="project" value="InterPro"/>
</dbReference>
<dbReference type="GO" id="GO:0003677">
    <property type="term" value="F:DNA binding"/>
    <property type="evidence" value="ECO:0007669"/>
    <property type="project" value="InterPro"/>
</dbReference>
<keyword evidence="6" id="KW-1185">Reference proteome</keyword>
<dbReference type="CDD" id="cd00067">
    <property type="entry name" value="GAL4"/>
    <property type="match status" value="1"/>
</dbReference>
<evidence type="ECO:0000256" key="2">
    <source>
        <dbReference type="ARBA" id="ARBA00023242"/>
    </source>
</evidence>
<dbReference type="EMBL" id="JAFEKC020000013">
    <property type="protein sequence ID" value="KAK0511309.1"/>
    <property type="molecule type" value="Genomic_DNA"/>
</dbReference>
<protein>
    <recommendedName>
        <fullName evidence="4">Zn(2)-C6 fungal-type domain-containing protein</fullName>
    </recommendedName>
</protein>
<dbReference type="InterPro" id="IPR007219">
    <property type="entry name" value="XnlR_reg_dom"/>
</dbReference>
<keyword evidence="2" id="KW-0539">Nucleus</keyword>
<proteinExistence type="predicted"/>
<feature type="compositionally biased region" description="Low complexity" evidence="3">
    <location>
        <begin position="9"/>
        <end position="22"/>
    </location>
</feature>
<evidence type="ECO:0000259" key="4">
    <source>
        <dbReference type="PROSITE" id="PS50048"/>
    </source>
</evidence>
<dbReference type="PANTHER" id="PTHR47256">
    <property type="entry name" value="ZN(II)2CYS6 TRANSCRIPTION FACTOR (EUROFUNG)-RELATED"/>
    <property type="match status" value="1"/>
</dbReference>
<sequence>MSSFRSLAPSTQQDDSSTPSSSKLTGESTNPSSGNNDGGGGNSGGSDQRGSDAGADGSNANPRKRRTAGSVSQMACSPCRQARQRCDGQRPNRCGRCITRHLECVYEPHTKTHKDDLIREIEILRGDNTHLHNRNKAIEQSALQVDSVNRDLREEGNWQRIILQTIGSNGHDREIIRKLRAGESHQAIADWLVRQNPNFGSLGAEATTHRELVDVVKAFESQCQGQDGLYRFSPDVTADIPWTHVSNSHRLLGHLFDLYFTWVHPVHMLFSELDFKQDFKNKVDTYCSSPLVNAICAMACHLLDGDHVRERRNIVDAATLADGFMAQAKATLTPETYHFMTSIQAFAVMYLVELSSGRARSATGYLRSAVENLKSTNGSAQSEEAKELTFWGVHTLNTFCGGITFQRLYIPPAPGGPIFQHVRMDGDDAEWRFYRQPGDNRELPFRPAHAIVTAYHQAKLFLIINETLNVYCGTRGKVTAAKILDVYARYLQWKDELPDVIANIDEGDQPLPHILYLHVQYHTALVHHFSPLLHGDLFVDSDLNEMRRIVLYHARSGIEPLDHSRRLYTSRFSLPILSFCLLQLCDVLVRYSPQDPPAQTVIKLCLEVLNTTRPGFAVCGPLQSLFHQTAVDCGLEIPMELEDIVGSFNHYLVDDILDACTRLTYTMPFDQVLRQIDPELAQDWAEEWQKRVISRKGKARRESTSGRYLQVANLLNN</sequence>
<dbReference type="PANTHER" id="PTHR47256:SF1">
    <property type="entry name" value="ZN(II)2CYS6 TRANSCRIPTION FACTOR (EUROFUNG)"/>
    <property type="match status" value="1"/>
</dbReference>
<keyword evidence="1" id="KW-0479">Metal-binding</keyword>
<evidence type="ECO:0000256" key="3">
    <source>
        <dbReference type="SAM" id="MobiDB-lite"/>
    </source>
</evidence>
<dbReference type="PROSITE" id="PS00463">
    <property type="entry name" value="ZN2_CY6_FUNGAL_1"/>
    <property type="match status" value="1"/>
</dbReference>
<evidence type="ECO:0000313" key="5">
    <source>
        <dbReference type="EMBL" id="KAK0511309.1"/>
    </source>
</evidence>
<evidence type="ECO:0000313" key="6">
    <source>
        <dbReference type="Proteomes" id="UP001166286"/>
    </source>
</evidence>
<evidence type="ECO:0000256" key="1">
    <source>
        <dbReference type="ARBA" id="ARBA00022723"/>
    </source>
</evidence>
<feature type="region of interest" description="Disordered" evidence="3">
    <location>
        <begin position="1"/>
        <end position="90"/>
    </location>
</feature>
<dbReference type="Pfam" id="PF00172">
    <property type="entry name" value="Zn_clus"/>
    <property type="match status" value="1"/>
</dbReference>
<dbReference type="SUPFAM" id="SSF57701">
    <property type="entry name" value="Zn2/Cys6 DNA-binding domain"/>
    <property type="match status" value="1"/>
</dbReference>
<dbReference type="InterPro" id="IPR036864">
    <property type="entry name" value="Zn2-C6_fun-type_DNA-bd_sf"/>
</dbReference>
<comment type="caution">
    <text evidence="5">The sequence shown here is derived from an EMBL/GenBank/DDBJ whole genome shotgun (WGS) entry which is preliminary data.</text>
</comment>
<dbReference type="GO" id="GO:0000981">
    <property type="term" value="F:DNA-binding transcription factor activity, RNA polymerase II-specific"/>
    <property type="evidence" value="ECO:0007669"/>
    <property type="project" value="InterPro"/>
</dbReference>
<feature type="domain" description="Zn(2)-C6 fungal-type" evidence="4">
    <location>
        <begin position="75"/>
        <end position="106"/>
    </location>
</feature>
<dbReference type="PROSITE" id="PS50048">
    <property type="entry name" value="ZN2_CY6_FUNGAL_2"/>
    <property type="match status" value="1"/>
</dbReference>
<dbReference type="InterPro" id="IPR053187">
    <property type="entry name" value="Notoamide_regulator"/>
</dbReference>
<dbReference type="Gene3D" id="4.10.240.10">
    <property type="entry name" value="Zn(2)-C6 fungal-type DNA-binding domain"/>
    <property type="match status" value="1"/>
</dbReference>
<dbReference type="SMART" id="SM00066">
    <property type="entry name" value="GAL4"/>
    <property type="match status" value="1"/>
</dbReference>
<dbReference type="Proteomes" id="UP001166286">
    <property type="component" value="Unassembled WGS sequence"/>
</dbReference>
<reference evidence="5" key="1">
    <citation type="submission" date="2023-03" db="EMBL/GenBank/DDBJ databases">
        <title>Complete genome of Cladonia borealis.</title>
        <authorList>
            <person name="Park H."/>
        </authorList>
    </citation>
    <scope>NUCLEOTIDE SEQUENCE</scope>
    <source>
        <strain evidence="5">ANT050790</strain>
    </source>
</reference>
<dbReference type="GO" id="GO:0008270">
    <property type="term" value="F:zinc ion binding"/>
    <property type="evidence" value="ECO:0007669"/>
    <property type="project" value="InterPro"/>
</dbReference>
<name>A0AA39R0E6_9LECA</name>
<gene>
    <name evidence="5" type="ORF">JMJ35_005882</name>
</gene>
<dbReference type="AlphaFoldDB" id="A0AA39R0E6"/>
<accession>A0AA39R0E6</accession>
<dbReference type="Pfam" id="PF04082">
    <property type="entry name" value="Fungal_trans"/>
    <property type="match status" value="1"/>
</dbReference>